<evidence type="ECO:0000313" key="1">
    <source>
        <dbReference type="EMBL" id="GJM50012.1"/>
    </source>
</evidence>
<evidence type="ECO:0000313" key="2">
    <source>
        <dbReference type="EMBL" id="GJM53883.1"/>
    </source>
</evidence>
<comment type="caution">
    <text evidence="1">The sequence shown here is derived from an EMBL/GenBank/DDBJ whole genome shotgun (WGS) entry which is preliminary data.</text>
</comment>
<name>A0AAV5AX40_9FLAO</name>
<accession>A0AAV5AX40</accession>
<dbReference type="RefSeq" id="WP_264846086.1">
    <property type="nucleotide sequence ID" value="NZ_BPMA01000017.1"/>
</dbReference>
<sequence length="103" mass="11978">MSKTQTRNQAVATAKRTLELVKELSSVDYLLDYKLRNMIEVLRDNIEDLHTEINEDEPREILLIRSNKVTALFEMLVDLLPKSPDYFEKVQILSNNLLTQKTA</sequence>
<evidence type="ECO:0000313" key="4">
    <source>
        <dbReference type="Proteomes" id="UP001208692"/>
    </source>
</evidence>
<gene>
    <name evidence="1" type="ORF">RCZ15_09870</name>
    <name evidence="2" type="ORF">RCZ16_21990</name>
</gene>
<keyword evidence="4" id="KW-1185">Reference proteome</keyword>
<reference evidence="1 4" key="1">
    <citation type="submission" date="2021-11" db="EMBL/GenBank/DDBJ databases">
        <title>Draft genome sequence of Capnocytophaga sp. strain KC07075 isolated from cat oral cavity.</title>
        <authorList>
            <person name="Suzuki M."/>
            <person name="Imaoka K."/>
            <person name="Kimura M."/>
            <person name="Morikawa S."/>
            <person name="Maeda K."/>
        </authorList>
    </citation>
    <scope>NUCLEOTIDE SEQUENCE</scope>
    <source>
        <strain evidence="1">KC07075</strain>
        <strain evidence="2 4">KC07079</strain>
    </source>
</reference>
<organism evidence="1 3">
    <name type="scientific">Capnocytophaga catalasegens</name>
    <dbReference type="NCBI Taxonomy" id="1004260"/>
    <lineage>
        <taxon>Bacteria</taxon>
        <taxon>Pseudomonadati</taxon>
        <taxon>Bacteroidota</taxon>
        <taxon>Flavobacteriia</taxon>
        <taxon>Flavobacteriales</taxon>
        <taxon>Flavobacteriaceae</taxon>
        <taxon>Capnocytophaga</taxon>
    </lineage>
</organism>
<evidence type="ECO:0000313" key="3">
    <source>
        <dbReference type="Proteomes" id="UP001207736"/>
    </source>
</evidence>
<protein>
    <submittedName>
        <fullName evidence="1">Uncharacterized protein</fullName>
    </submittedName>
</protein>
<dbReference type="Proteomes" id="UP001208692">
    <property type="component" value="Unassembled WGS sequence"/>
</dbReference>
<dbReference type="AlphaFoldDB" id="A0AAV5AX40"/>
<dbReference type="EMBL" id="BQKB01000051">
    <property type="protein sequence ID" value="GJM53883.1"/>
    <property type="molecule type" value="Genomic_DNA"/>
</dbReference>
<dbReference type="EMBL" id="BQKA01000018">
    <property type="protein sequence ID" value="GJM50012.1"/>
    <property type="molecule type" value="Genomic_DNA"/>
</dbReference>
<dbReference type="Proteomes" id="UP001207736">
    <property type="component" value="Unassembled WGS sequence"/>
</dbReference>
<proteinExistence type="predicted"/>